<comment type="caution">
    <text evidence="4">The sequence shown here is derived from an EMBL/GenBank/DDBJ whole genome shotgun (WGS) entry which is preliminary data.</text>
</comment>
<keyword evidence="5" id="KW-1185">Reference proteome</keyword>
<gene>
    <name evidence="4" type="ORF">INT45_010996</name>
</gene>
<dbReference type="SUPFAM" id="SSF51338">
    <property type="entry name" value="Composite domain of metallo-dependent hydrolases"/>
    <property type="match status" value="1"/>
</dbReference>
<dbReference type="PANTHER" id="PTHR43135:SF3">
    <property type="entry name" value="ALPHA-D-RIBOSE 1-METHYLPHOSPHONATE 5-TRIPHOSPHATE DIPHOSPHATASE"/>
    <property type="match status" value="1"/>
</dbReference>
<dbReference type="EMBL" id="JAEPRB010000001">
    <property type="protein sequence ID" value="KAG2228204.1"/>
    <property type="molecule type" value="Genomic_DNA"/>
</dbReference>
<dbReference type="Proteomes" id="UP000646827">
    <property type="component" value="Unassembled WGS sequence"/>
</dbReference>
<evidence type="ECO:0000256" key="2">
    <source>
        <dbReference type="SAM" id="Phobius"/>
    </source>
</evidence>
<organism evidence="4 5">
    <name type="scientific">Circinella minor</name>
    <dbReference type="NCBI Taxonomy" id="1195481"/>
    <lineage>
        <taxon>Eukaryota</taxon>
        <taxon>Fungi</taxon>
        <taxon>Fungi incertae sedis</taxon>
        <taxon>Mucoromycota</taxon>
        <taxon>Mucoromycotina</taxon>
        <taxon>Mucoromycetes</taxon>
        <taxon>Mucorales</taxon>
        <taxon>Lichtheimiaceae</taxon>
        <taxon>Circinella</taxon>
    </lineage>
</organism>
<dbReference type="GO" id="GO:0016810">
    <property type="term" value="F:hydrolase activity, acting on carbon-nitrogen (but not peptide) bonds"/>
    <property type="evidence" value="ECO:0007669"/>
    <property type="project" value="InterPro"/>
</dbReference>
<dbReference type="InterPro" id="IPR011059">
    <property type="entry name" value="Metal-dep_hydrolase_composite"/>
</dbReference>
<dbReference type="SUPFAM" id="SSF51556">
    <property type="entry name" value="Metallo-dependent hydrolases"/>
    <property type="match status" value="1"/>
</dbReference>
<dbReference type="Pfam" id="PF01979">
    <property type="entry name" value="Amidohydro_1"/>
    <property type="match status" value="1"/>
</dbReference>
<feature type="transmembrane region" description="Helical" evidence="2">
    <location>
        <begin position="39"/>
        <end position="58"/>
    </location>
</feature>
<dbReference type="InterPro" id="IPR032466">
    <property type="entry name" value="Metal_Hydrolase"/>
</dbReference>
<dbReference type="PANTHER" id="PTHR43135">
    <property type="entry name" value="ALPHA-D-RIBOSE 1-METHYLPHOSPHONATE 5-TRIPHOSPHATE DIPHOSPHATASE"/>
    <property type="match status" value="1"/>
</dbReference>
<keyword evidence="2" id="KW-0812">Transmembrane</keyword>
<name>A0A8H7VV36_9FUNG</name>
<feature type="domain" description="Amidohydrolase-related" evidence="3">
    <location>
        <begin position="458"/>
        <end position="557"/>
    </location>
</feature>
<keyword evidence="2" id="KW-1133">Transmembrane helix</keyword>
<feature type="region of interest" description="Disordered" evidence="1">
    <location>
        <begin position="111"/>
        <end position="141"/>
    </location>
</feature>
<accession>A0A8H7VV36</accession>
<reference evidence="4 5" key="1">
    <citation type="submission" date="2020-12" db="EMBL/GenBank/DDBJ databases">
        <title>Metabolic potential, ecology and presence of endohyphal bacteria is reflected in genomic diversity of Mucoromycotina.</title>
        <authorList>
            <person name="Muszewska A."/>
            <person name="Okrasinska A."/>
            <person name="Steczkiewicz K."/>
            <person name="Drgas O."/>
            <person name="Orlowska M."/>
            <person name="Perlinska-Lenart U."/>
            <person name="Aleksandrzak-Piekarczyk T."/>
            <person name="Szatraj K."/>
            <person name="Zielenkiewicz U."/>
            <person name="Pilsyk S."/>
            <person name="Malc E."/>
            <person name="Mieczkowski P."/>
            <person name="Kruszewska J.S."/>
            <person name="Biernat P."/>
            <person name="Pawlowska J."/>
        </authorList>
    </citation>
    <scope>NUCLEOTIDE SEQUENCE [LARGE SCALE GENOMIC DNA]</scope>
    <source>
        <strain evidence="4 5">CBS 142.35</strain>
    </source>
</reference>
<dbReference type="InterPro" id="IPR006680">
    <property type="entry name" value="Amidohydro-rel"/>
</dbReference>
<evidence type="ECO:0000313" key="4">
    <source>
        <dbReference type="EMBL" id="KAG2228204.1"/>
    </source>
</evidence>
<dbReference type="InterPro" id="IPR051781">
    <property type="entry name" value="Metallo-dep_Hydrolase"/>
</dbReference>
<dbReference type="OrthoDB" id="10258955at2759"/>
<proteinExistence type="predicted"/>
<dbReference type="Gene3D" id="3.20.20.140">
    <property type="entry name" value="Metal-dependent hydrolases"/>
    <property type="match status" value="2"/>
</dbReference>
<evidence type="ECO:0000256" key="1">
    <source>
        <dbReference type="SAM" id="MobiDB-lite"/>
    </source>
</evidence>
<evidence type="ECO:0000313" key="5">
    <source>
        <dbReference type="Proteomes" id="UP000646827"/>
    </source>
</evidence>
<evidence type="ECO:0000259" key="3">
    <source>
        <dbReference type="Pfam" id="PF01979"/>
    </source>
</evidence>
<protein>
    <recommendedName>
        <fullName evidence="3">Amidohydrolase-related domain-containing protein</fullName>
    </recommendedName>
</protein>
<sequence>MTRYQSGGGLPTIDNAYKPLLDHDFPSTATVKKKATRRYYGLIGTALAVFGITCIYLSSQIPNHDEYSTFQNVDTQNLWGSDSASVIAPGISYASFKYGLSQCQQITKQQQQKLTQKQREEQDTDEELPRRQRNPRGPTNTTLLIKNGYVWLGDRYLDGGDILIKDGLILEVGHDLSTDEKNVKVINAEGRVVSPGIVDMHTHATAASLPDLDATADENEMTHPTTPYVRVIDAINPSDPAVKIISSGGVTTTLVLPGSGNLMGGEAAVIKLRPVPTLSNQDMLVTAGVNEETDNEKIWRYMKMACGENPKTYYGQYLNRMPLTRMGEAYLFRHRFEEAQSLKRQQDDWCDAARRINKTLDENNVDEDKMTRLSEPYPESLKLESLVALLRHQIKLNVHCYLPQDLEAMVQHSLEFDFEIAAFHHALSAWQVPEVLKRAKTNITVATFADMWGYKHEAMDQNVNAPKILSKAGIPVAFKSDHPVTNARDLLHESQKAYHYGFDEHKALAALTTVPANSLGLGHRVGSIESGKDADIVIWERHPLRLGARPKTVIVDGIELDYQVSWTKHVDELVEKDNQKSTLNVLEHQEIEEMDISEEMNHWLPSPSLGTMRLEDHGLDNPVILDEACSPDTDSFVLRNISSLYMGPGQTYNGSVYLIVKDGQVLCAGKECDRDHVEWPSSSPVFEMGGAVGLVSTGVPLGLGEIQSESSTLDGNAENDVTSPDLAERIIRAVDGVKLNSLHIQKAFKAGVTASVSQPFIESNLLAGVSVAFRTGVKNTFLDSNDTFVNEEAAIHFAITHSGKLTVSQQIATIRELLSSPTNKNNDNIFYRAAQGQIPVVVEADDKDEIASIIQMKRQFLAQGYSVQFIILGGAESHLVVDHLAAIDIPVILKPARCFPSTWQQRLCLAGPPMTSETVLDILVRRGVRVGLASTDTNDGNGRNLIWEAGWNLAHNKQLSTEQAVGLVTWNLADMFNLNRPENMKPVGVLRQDRKAEFVAYNGDPFVFGTQVLMVYGGGHPGPLCFPKQF</sequence>
<dbReference type="AlphaFoldDB" id="A0A8H7VV36"/>
<keyword evidence="2" id="KW-0472">Membrane</keyword>